<evidence type="ECO:0000313" key="4">
    <source>
        <dbReference type="Proteomes" id="UP000001064"/>
    </source>
</evidence>
<dbReference type="PANTHER" id="PTHR38085">
    <property type="match status" value="1"/>
</dbReference>
<evidence type="ECO:0000256" key="2">
    <source>
        <dbReference type="SAM" id="SignalP"/>
    </source>
</evidence>
<reference evidence="4" key="1">
    <citation type="journal article" date="2011" name="Genome Biol.">
        <title>Comparative genomics of the social amoebae Dictyostelium discoideum and Dictyostelium purpureum.</title>
        <authorList>
            <consortium name="US DOE Joint Genome Institute (JGI-PGF)"/>
            <person name="Sucgang R."/>
            <person name="Kuo A."/>
            <person name="Tian X."/>
            <person name="Salerno W."/>
            <person name="Parikh A."/>
            <person name="Feasley C.L."/>
            <person name="Dalin E."/>
            <person name="Tu H."/>
            <person name="Huang E."/>
            <person name="Barry K."/>
            <person name="Lindquist E."/>
            <person name="Shapiro H."/>
            <person name="Bruce D."/>
            <person name="Schmutz J."/>
            <person name="Salamov A."/>
            <person name="Fey P."/>
            <person name="Gaudet P."/>
            <person name="Anjard C."/>
            <person name="Babu M.M."/>
            <person name="Basu S."/>
            <person name="Bushmanova Y."/>
            <person name="van der Wel H."/>
            <person name="Katoh-Kurasawa M."/>
            <person name="Dinh C."/>
            <person name="Coutinho P.M."/>
            <person name="Saito T."/>
            <person name="Elias M."/>
            <person name="Schaap P."/>
            <person name="Kay R.R."/>
            <person name="Henrissat B."/>
            <person name="Eichinger L."/>
            <person name="Rivero F."/>
            <person name="Putnam N.H."/>
            <person name="West C.M."/>
            <person name="Loomis W.F."/>
            <person name="Chisholm R.L."/>
            <person name="Shaulsky G."/>
            <person name="Strassmann J.E."/>
            <person name="Queller D.C."/>
            <person name="Kuspa A."/>
            <person name="Grigoriev I.V."/>
        </authorList>
    </citation>
    <scope>NUCLEOTIDE SEQUENCE [LARGE SCALE GENOMIC DNA]</scope>
    <source>
        <strain evidence="4">QSDP1</strain>
    </source>
</reference>
<protein>
    <submittedName>
        <fullName evidence="3">Uncharacterized protein</fullName>
    </submittedName>
</protein>
<dbReference type="FunCoup" id="F0ZYV1">
    <property type="interactions" value="1"/>
</dbReference>
<organism evidence="3 4">
    <name type="scientific">Dictyostelium purpureum</name>
    <name type="common">Slime mold</name>
    <dbReference type="NCBI Taxonomy" id="5786"/>
    <lineage>
        <taxon>Eukaryota</taxon>
        <taxon>Amoebozoa</taxon>
        <taxon>Evosea</taxon>
        <taxon>Eumycetozoa</taxon>
        <taxon>Dictyostelia</taxon>
        <taxon>Dictyosteliales</taxon>
        <taxon>Dictyosteliaceae</taxon>
        <taxon>Dictyostelium</taxon>
    </lineage>
</organism>
<dbReference type="Proteomes" id="UP000001064">
    <property type="component" value="Unassembled WGS sequence"/>
</dbReference>
<evidence type="ECO:0000313" key="3">
    <source>
        <dbReference type="EMBL" id="EGC30891.1"/>
    </source>
</evidence>
<dbReference type="EMBL" id="GL871293">
    <property type="protein sequence ID" value="EGC30891.1"/>
    <property type="molecule type" value="Genomic_DNA"/>
</dbReference>
<accession>F0ZYV1</accession>
<gene>
    <name evidence="3" type="ORF">DICPUDRAFT_99393</name>
</gene>
<feature type="compositionally biased region" description="Basic and acidic residues" evidence="1">
    <location>
        <begin position="281"/>
        <end position="293"/>
    </location>
</feature>
<dbReference type="OrthoDB" id="19998at2759"/>
<sequence length="422" mass="45879">MKLILFLCILFISNYVYADFDFGKVVSVRKGDDIVRSYSYFGNENGFLLSGGSVNGTISKNNGSAEFDTSVFRFDAGNIIGYPSYSWFYLHGHASVGQNNASLGAASLSSVFIPTFIVEYVDNGNKEGLQIDEDELVGYVNLGALKYKTEKTQETLTDSDGKNYTVFHVTATSTTGLVQFNFTISDHPSQINGSTTISAEQSKIDIAINGYYDETKNPVDKSLKCSILTMLDRKCISTGPSDKNSTLALLSFYAVDKFSMEYEHNHNHGHNSNSNDSSNDDSEHNDDSGDDEIKVENEDEQGFTASFQWVGTAEASFNGTDGEATIRCSVHSNVTDDDHGKFGSDSISGIIKGKSSHKFIIFSFLNATRPSSVIWDPIIGANSISNGTNNSTSSTDSDGSDATKNAIPLSFALLFMILSLLL</sequence>
<dbReference type="VEuPathDB" id="AmoebaDB:DICPUDRAFT_99393"/>
<dbReference type="RefSeq" id="XP_003292596.1">
    <property type="nucleotide sequence ID" value="XM_003292548.1"/>
</dbReference>
<feature type="region of interest" description="Disordered" evidence="1">
    <location>
        <begin position="264"/>
        <end position="293"/>
    </location>
</feature>
<dbReference type="KEGG" id="dpp:DICPUDRAFT_99393"/>
<dbReference type="GeneID" id="10508471"/>
<keyword evidence="4" id="KW-1185">Reference proteome</keyword>
<name>F0ZYV1_DICPU</name>
<dbReference type="PANTHER" id="PTHR38085:SF1">
    <property type="match status" value="1"/>
</dbReference>
<dbReference type="AlphaFoldDB" id="F0ZYV1"/>
<proteinExistence type="predicted"/>
<keyword evidence="2" id="KW-0732">Signal</keyword>
<dbReference type="InParanoid" id="F0ZYV1"/>
<dbReference type="OMA" id="TAGCIST"/>
<feature type="signal peptide" evidence="2">
    <location>
        <begin position="1"/>
        <end position="18"/>
    </location>
</feature>
<dbReference type="eggNOG" id="ENOG502RHQX">
    <property type="taxonomic scope" value="Eukaryota"/>
</dbReference>
<feature type="chain" id="PRO_5003265500" evidence="2">
    <location>
        <begin position="19"/>
        <end position="422"/>
    </location>
</feature>
<evidence type="ECO:0000256" key="1">
    <source>
        <dbReference type="SAM" id="MobiDB-lite"/>
    </source>
</evidence>